<protein>
    <submittedName>
        <fullName evidence="2">Uncharacterized protein</fullName>
    </submittedName>
</protein>
<proteinExistence type="predicted"/>
<dbReference type="EMBL" id="AEPB01000043">
    <property type="protein sequence ID" value="EGA88926.1"/>
    <property type="molecule type" value="Genomic_DNA"/>
</dbReference>
<dbReference type="OrthoDB" id="2428426at2"/>
<dbReference type="AlphaFoldDB" id="E7RJA9"/>
<gene>
    <name evidence="2" type="ORF">GPDM_12921</name>
</gene>
<organism evidence="2 3">
    <name type="scientific">Planococcus donghaensis MPA1U2</name>
    <dbReference type="NCBI Taxonomy" id="933115"/>
    <lineage>
        <taxon>Bacteria</taxon>
        <taxon>Bacillati</taxon>
        <taxon>Bacillota</taxon>
        <taxon>Bacilli</taxon>
        <taxon>Bacillales</taxon>
        <taxon>Caryophanaceae</taxon>
        <taxon>Planococcus</taxon>
    </lineage>
</organism>
<feature type="coiled-coil region" evidence="1">
    <location>
        <begin position="43"/>
        <end position="70"/>
    </location>
</feature>
<dbReference type="Proteomes" id="UP000003052">
    <property type="component" value="Unassembled WGS sequence"/>
</dbReference>
<evidence type="ECO:0000313" key="2">
    <source>
        <dbReference type="EMBL" id="EGA88926.1"/>
    </source>
</evidence>
<dbReference type="RefSeq" id="WP_008431942.1">
    <property type="nucleotide sequence ID" value="NZ_AEPB01000043.1"/>
</dbReference>
<sequence>MNTLFLKTSIFILVMGFVWMTQLNTQTGQMKEYSASYELGEIRIPYENQLRELEKQLQILSAQIEEENTISVDQYKRYQSSLNGLIQDTTTISRQTEPTGLTDQFDQLVTVQKTLQEIDVK</sequence>
<accession>E7RJA9</accession>
<evidence type="ECO:0000313" key="3">
    <source>
        <dbReference type="Proteomes" id="UP000003052"/>
    </source>
</evidence>
<keyword evidence="1" id="KW-0175">Coiled coil</keyword>
<reference evidence="2 3" key="1">
    <citation type="journal article" date="2011" name="J. Bacteriol.">
        <title>The Draft Genome of Planococcus donghaensis MPA1U2 Reveals Nonsporulation Pathways Controlled by a Conserved Spo0A Regulon.</title>
        <authorList>
            <person name="Pearson M.D."/>
            <person name="Noller H.F."/>
        </authorList>
    </citation>
    <scope>NUCLEOTIDE SEQUENCE [LARGE SCALE GENOMIC DNA]</scope>
    <source>
        <strain evidence="2 3">MPA1U2</strain>
    </source>
</reference>
<name>E7RJA9_9BACL</name>
<comment type="caution">
    <text evidence="2">The sequence shown here is derived from an EMBL/GenBank/DDBJ whole genome shotgun (WGS) entry which is preliminary data.</text>
</comment>
<evidence type="ECO:0000256" key="1">
    <source>
        <dbReference type="SAM" id="Coils"/>
    </source>
</evidence>